<keyword evidence="2 5" id="KW-0812">Transmembrane</keyword>
<feature type="transmembrane region" description="Helical" evidence="5">
    <location>
        <begin position="73"/>
        <end position="93"/>
    </location>
</feature>
<dbReference type="Proteomes" id="UP001217776">
    <property type="component" value="Unassembled WGS sequence"/>
</dbReference>
<accession>C6IQT8</accession>
<dbReference type="PIRSF" id="PIRSF002808">
    <property type="entry name" value="Hexose_phosphate_transp"/>
    <property type="match status" value="1"/>
</dbReference>
<feature type="transmembrane region" description="Helical" evidence="5">
    <location>
        <begin position="33"/>
        <end position="53"/>
    </location>
</feature>
<dbReference type="OMA" id="AMPYLID"/>
<dbReference type="GO" id="GO:0061513">
    <property type="term" value="F:glucose 6-phosphate:phosphate antiporter activity"/>
    <property type="evidence" value="ECO:0007669"/>
    <property type="project" value="TreeGrafter"/>
</dbReference>
<feature type="transmembrane region" description="Helical" evidence="5">
    <location>
        <begin position="251"/>
        <end position="269"/>
    </location>
</feature>
<comment type="subcellular location">
    <subcellularLocation>
        <location evidence="1">Endomembrane system</location>
        <topology evidence="1">Multi-pass membrane protein</topology>
    </subcellularLocation>
</comment>
<dbReference type="CDD" id="cd17312">
    <property type="entry name" value="MFS_OPA_SLC37"/>
    <property type="match status" value="1"/>
</dbReference>
<feature type="domain" description="Major facilitator superfamily (MFS) profile" evidence="6">
    <location>
        <begin position="30"/>
        <end position="448"/>
    </location>
</feature>
<protein>
    <submittedName>
        <fullName evidence="9">MFS transporter</fullName>
    </submittedName>
</protein>
<name>A0A0P0F234_BACT4</name>
<keyword evidence="3 5" id="KW-1133">Transmembrane helix</keyword>
<feature type="transmembrane region" description="Helical" evidence="5">
    <location>
        <begin position="289"/>
        <end position="310"/>
    </location>
</feature>
<dbReference type="EMBL" id="JAQNVG010000038">
    <property type="protein sequence ID" value="MDC2237913.1"/>
    <property type="molecule type" value="Genomic_DNA"/>
</dbReference>
<dbReference type="PANTHER" id="PTHR43826">
    <property type="entry name" value="GLUCOSE-6-PHOSPHATE EXCHANGER SLC37A4"/>
    <property type="match status" value="1"/>
</dbReference>
<feature type="transmembrane region" description="Helical" evidence="5">
    <location>
        <begin position="105"/>
        <end position="128"/>
    </location>
</feature>
<feature type="transmembrane region" description="Helical" evidence="5">
    <location>
        <begin position="159"/>
        <end position="183"/>
    </location>
</feature>
<dbReference type="PROSITE" id="PS50850">
    <property type="entry name" value="MFS"/>
    <property type="match status" value="1"/>
</dbReference>
<dbReference type="InterPro" id="IPR036259">
    <property type="entry name" value="MFS_trans_sf"/>
</dbReference>
<dbReference type="Gene3D" id="1.20.1250.20">
    <property type="entry name" value="MFS general substrate transporter like domains"/>
    <property type="match status" value="2"/>
</dbReference>
<feature type="transmembrane region" description="Helical" evidence="5">
    <location>
        <begin position="189"/>
        <end position="209"/>
    </location>
</feature>
<dbReference type="EMBL" id="WCRY01000002">
    <property type="protein sequence ID" value="KAB4486908.1"/>
    <property type="molecule type" value="Genomic_DNA"/>
</dbReference>
<evidence type="ECO:0000313" key="10">
    <source>
        <dbReference type="Proteomes" id="UP000436858"/>
    </source>
</evidence>
<dbReference type="InterPro" id="IPR011701">
    <property type="entry name" value="MFS"/>
</dbReference>
<dbReference type="Pfam" id="PF07690">
    <property type="entry name" value="MFS_1"/>
    <property type="match status" value="1"/>
</dbReference>
<evidence type="ECO:0000256" key="3">
    <source>
        <dbReference type="ARBA" id="ARBA00022989"/>
    </source>
</evidence>
<proteinExistence type="predicted"/>
<evidence type="ECO:0000313" key="7">
    <source>
        <dbReference type="EMBL" id="KAB4315191.1"/>
    </source>
</evidence>
<dbReference type="AlphaFoldDB" id="A0A0P0F234"/>
<dbReference type="InterPro" id="IPR051337">
    <property type="entry name" value="OPA_Antiporter"/>
</dbReference>
<evidence type="ECO:0000256" key="5">
    <source>
        <dbReference type="SAM" id="Phobius"/>
    </source>
</evidence>
<dbReference type="GO" id="GO:0005886">
    <property type="term" value="C:plasma membrane"/>
    <property type="evidence" value="ECO:0007669"/>
    <property type="project" value="TreeGrafter"/>
</dbReference>
<evidence type="ECO:0000256" key="2">
    <source>
        <dbReference type="ARBA" id="ARBA00022692"/>
    </source>
</evidence>
<dbReference type="PANTHER" id="PTHR43826:SF7">
    <property type="entry name" value="PROTEIN UHPC, PUTATIVE-RELATED"/>
    <property type="match status" value="1"/>
</dbReference>
<dbReference type="InterPro" id="IPR020846">
    <property type="entry name" value="MFS_dom"/>
</dbReference>
<feature type="transmembrane region" description="Helical" evidence="5">
    <location>
        <begin position="322"/>
        <end position="342"/>
    </location>
</feature>
<sequence length="452" mass="49209">MGFKLLDFYKISPPVSGGETDSERSVRFKRIRWATFLSATTGYGIYYVCRLSMNVIRKPIVEDGVFTETQLGIIGSCLFFVYAVGKLTNGFLADRSNVKRFMSTGLLCSALINLCLGFTNSFFAFVLLWGLNGWFQSMGAASGVVSLTRWYSSKERGTFYGFWSASHNLGEALTFISIALLVSWMGWRYGMIGAGVIGLLGFLMMLAFMRDTPQSQGFLLDRRGTSDAHSVSGKQTEEFNKAQKAVLKNPAIWILALSSAFMYISRYAVNSWGVFYLEAQKGYSTLDASFIISISSVCGIVGTVFSGIISDKFFAGSRNVPALIFGLMNVSALCLFLLVPGVHFWVDALAMVLFGLGIGVLICFLGGLMAVDIAPCNASGAALGVVGIASYIGAGLQDVMSGILIEGQKTVQNGVEVYDFTYINWFWIGAALLSVVFALLVWNAGEKRSEIN</sequence>
<accession>A0A0P0F234</accession>
<evidence type="ECO:0000313" key="8">
    <source>
        <dbReference type="EMBL" id="KAB4486908.1"/>
    </source>
</evidence>
<dbReference type="GO" id="GO:0035435">
    <property type="term" value="P:phosphate ion transmembrane transport"/>
    <property type="evidence" value="ECO:0007669"/>
    <property type="project" value="TreeGrafter"/>
</dbReference>
<evidence type="ECO:0000259" key="6">
    <source>
        <dbReference type="PROSITE" id="PS50850"/>
    </source>
</evidence>
<dbReference type="RefSeq" id="WP_008766760.1">
    <property type="nucleotide sequence ID" value="NZ_BAABXH010000002.1"/>
</dbReference>
<feature type="transmembrane region" description="Helical" evidence="5">
    <location>
        <begin position="348"/>
        <end position="371"/>
    </location>
</feature>
<feature type="transmembrane region" description="Helical" evidence="5">
    <location>
        <begin position="383"/>
        <end position="405"/>
    </location>
</feature>
<dbReference type="EMBL" id="WCSY01000003">
    <property type="protein sequence ID" value="KAB4315191.1"/>
    <property type="molecule type" value="Genomic_DNA"/>
</dbReference>
<dbReference type="Proteomes" id="UP000436858">
    <property type="component" value="Unassembled WGS sequence"/>
</dbReference>
<dbReference type="SUPFAM" id="SSF103473">
    <property type="entry name" value="MFS general substrate transporter"/>
    <property type="match status" value="1"/>
</dbReference>
<keyword evidence="4 5" id="KW-0472">Membrane</keyword>
<feature type="transmembrane region" description="Helical" evidence="5">
    <location>
        <begin position="425"/>
        <end position="445"/>
    </location>
</feature>
<dbReference type="GeneID" id="60925900"/>
<reference evidence="9" key="2">
    <citation type="submission" date="2022-10" db="EMBL/GenBank/DDBJ databases">
        <title>Human gut microbiome strain richness.</title>
        <authorList>
            <person name="Chen-Liaw A."/>
        </authorList>
    </citation>
    <scope>NUCLEOTIDE SEQUENCE</scope>
    <source>
        <strain evidence="9">1001283st1_A3_1001283B150304_161114</strain>
    </source>
</reference>
<evidence type="ECO:0000313" key="11">
    <source>
        <dbReference type="Proteomes" id="UP000440614"/>
    </source>
</evidence>
<evidence type="ECO:0000313" key="12">
    <source>
        <dbReference type="Proteomes" id="UP001217776"/>
    </source>
</evidence>
<organism evidence="9 12">
    <name type="scientific">Bacteroides thetaiotaomicron</name>
    <dbReference type="NCBI Taxonomy" id="818"/>
    <lineage>
        <taxon>Bacteria</taxon>
        <taxon>Pseudomonadati</taxon>
        <taxon>Bacteroidota</taxon>
        <taxon>Bacteroidia</taxon>
        <taxon>Bacteroidales</taxon>
        <taxon>Bacteroidaceae</taxon>
        <taxon>Bacteroides</taxon>
    </lineage>
</organism>
<comment type="caution">
    <text evidence="9">The sequence shown here is derived from an EMBL/GenBank/DDBJ whole genome shotgun (WGS) entry which is preliminary data.</text>
</comment>
<dbReference type="InterPro" id="IPR000849">
    <property type="entry name" value="Sugar_P_transporter"/>
</dbReference>
<dbReference type="KEGG" id="btho:Btheta7330_03257"/>
<dbReference type="GO" id="GO:0012505">
    <property type="term" value="C:endomembrane system"/>
    <property type="evidence" value="ECO:0007669"/>
    <property type="project" value="UniProtKB-SubCell"/>
</dbReference>
<evidence type="ECO:0000256" key="4">
    <source>
        <dbReference type="ARBA" id="ARBA00023136"/>
    </source>
</evidence>
<evidence type="ECO:0000256" key="1">
    <source>
        <dbReference type="ARBA" id="ARBA00004127"/>
    </source>
</evidence>
<reference evidence="10 11" key="1">
    <citation type="journal article" date="2019" name="Nat. Med.">
        <title>A library of human gut bacterial isolates paired with longitudinal multiomics data enables mechanistic microbiome research.</title>
        <authorList>
            <person name="Poyet M."/>
            <person name="Groussin M."/>
            <person name="Gibbons S.M."/>
            <person name="Avila-Pacheco J."/>
            <person name="Jiang X."/>
            <person name="Kearney S.M."/>
            <person name="Perrotta A.R."/>
            <person name="Berdy B."/>
            <person name="Zhao S."/>
            <person name="Lieberman T.D."/>
            <person name="Swanson P.K."/>
            <person name="Smith M."/>
            <person name="Roesemann S."/>
            <person name="Alexander J.E."/>
            <person name="Rich S.A."/>
            <person name="Livny J."/>
            <person name="Vlamakis H."/>
            <person name="Clish C."/>
            <person name="Bullock K."/>
            <person name="Deik A."/>
            <person name="Scott J."/>
            <person name="Pierce K.A."/>
            <person name="Xavier R.J."/>
            <person name="Alm E.J."/>
        </authorList>
    </citation>
    <scope>NUCLEOTIDE SEQUENCE [LARGE SCALE GENOMIC DNA]</scope>
    <source>
        <strain evidence="8 10">BIOML-A162</strain>
        <strain evidence="7 11">BIOML-A188</strain>
    </source>
</reference>
<evidence type="ECO:0000313" key="9">
    <source>
        <dbReference type="EMBL" id="MDC2237913.1"/>
    </source>
</evidence>
<feature type="transmembrane region" description="Helical" evidence="5">
    <location>
        <begin position="134"/>
        <end position="152"/>
    </location>
</feature>
<gene>
    <name evidence="8" type="ORF">GAN91_02530</name>
    <name evidence="7" type="ORF">GAO51_04540</name>
    <name evidence="9" type="ORF">PO127_19410</name>
</gene>
<dbReference type="Proteomes" id="UP000440614">
    <property type="component" value="Unassembled WGS sequence"/>
</dbReference>